<dbReference type="Gene3D" id="3.50.50.60">
    <property type="entry name" value="FAD/NAD(P)-binding domain"/>
    <property type="match status" value="1"/>
</dbReference>
<dbReference type="InterPro" id="IPR036188">
    <property type="entry name" value="FAD/NAD-bd_sf"/>
</dbReference>
<dbReference type="SUPFAM" id="SSF51905">
    <property type="entry name" value="FAD/NAD(P)-binding domain"/>
    <property type="match status" value="1"/>
</dbReference>
<dbReference type="Proteomes" id="UP000502498">
    <property type="component" value="Chromosome"/>
</dbReference>
<sequence>MGALIEVDADYLVIGAGAMGMAFTDALVHHSDATVAIVDRRHAPGGHWLDAYPFVRLHQASAFYGVASTLLGGGRLQTAGPEQGLHERATAPEICVYYADVMNDLVSAGRVQFHPGCEWTGGDGFRSIVSGTRHRVRGARVVDAAYLAPTIPATTPPPFAVEDGMIVIPVNDLVHLADPPDEYVVVGAGKTATDACIWLLRAGVDPDCICWVRPRDPWMLNRAVVQPDPAIFLGMAADTMAAAIDARTPDDLFRRLEEREIMLRIDPSVTPTMAKSPTIAHWEIEMLRTISRVERGAHLRAVAAGLLRFDDRDVRVSTNAVVVHCAASGLAYPPLVPIWQPDAIRPRPVRVGFPCFGAAMTGYVEATRADDVARNDCCRPSPYSNTPADWVRMQIVGGDASLAMAGHPDIRAWANTTTLNPSRVPADRAEDPAVLDAAARLRTAIGPGRARLVEMAAGA</sequence>
<name>A0A7D4TGC6_9MICO</name>
<dbReference type="EMBL" id="CP054038">
    <property type="protein sequence ID" value="QKJ19221.1"/>
    <property type="molecule type" value="Genomic_DNA"/>
</dbReference>
<dbReference type="AlphaFoldDB" id="A0A7D4TGC6"/>
<protein>
    <submittedName>
        <fullName evidence="1">NAD(P)-binding protein</fullName>
    </submittedName>
</protein>
<gene>
    <name evidence="1" type="ORF">HQM25_07460</name>
</gene>
<dbReference type="RefSeq" id="WP_172989662.1">
    <property type="nucleotide sequence ID" value="NZ_CP054038.1"/>
</dbReference>
<evidence type="ECO:0000313" key="2">
    <source>
        <dbReference type="Proteomes" id="UP000502498"/>
    </source>
</evidence>
<organism evidence="1 2">
    <name type="scientific">Microbacterium hominis</name>
    <dbReference type="NCBI Taxonomy" id="162426"/>
    <lineage>
        <taxon>Bacteria</taxon>
        <taxon>Bacillati</taxon>
        <taxon>Actinomycetota</taxon>
        <taxon>Actinomycetes</taxon>
        <taxon>Micrococcales</taxon>
        <taxon>Microbacteriaceae</taxon>
        <taxon>Microbacterium</taxon>
    </lineage>
</organism>
<evidence type="ECO:0000313" key="1">
    <source>
        <dbReference type="EMBL" id="QKJ19221.1"/>
    </source>
</evidence>
<dbReference type="Pfam" id="PF13450">
    <property type="entry name" value="NAD_binding_8"/>
    <property type="match status" value="1"/>
</dbReference>
<proteinExistence type="predicted"/>
<accession>A0A7D4TGC6</accession>
<reference evidence="1 2" key="1">
    <citation type="submission" date="2020-05" db="EMBL/GenBank/DDBJ databases">
        <title>Strain PA2F3 complete genome.</title>
        <authorList>
            <person name="Kim Y.-S."/>
            <person name="Kim S.-J."/>
            <person name="Jung H.-k."/>
            <person name="Kim S.-E."/>
            <person name="Kim K.-H."/>
        </authorList>
    </citation>
    <scope>NUCLEOTIDE SEQUENCE [LARGE SCALE GENOMIC DNA]</scope>
    <source>
        <strain evidence="1 2">PA2F3</strain>
    </source>
</reference>